<evidence type="ECO:0008006" key="5">
    <source>
        <dbReference type="Google" id="ProtNLM"/>
    </source>
</evidence>
<keyword evidence="4" id="KW-1185">Reference proteome</keyword>
<evidence type="ECO:0000256" key="1">
    <source>
        <dbReference type="SAM" id="MobiDB-lite"/>
    </source>
</evidence>
<dbReference type="OrthoDB" id="2336871at2759"/>
<keyword evidence="2" id="KW-0732">Signal</keyword>
<proteinExistence type="predicted"/>
<feature type="compositionally biased region" description="Gly residues" evidence="1">
    <location>
        <begin position="333"/>
        <end position="344"/>
    </location>
</feature>
<evidence type="ECO:0000313" key="4">
    <source>
        <dbReference type="Proteomes" id="UP000785200"/>
    </source>
</evidence>
<feature type="chain" id="PRO_5040260832" description="Ribosomal protein s17" evidence="2">
    <location>
        <begin position="19"/>
        <end position="358"/>
    </location>
</feature>
<name>A0A9P7AV44_9HELO</name>
<dbReference type="PANTHER" id="PTHR34587">
    <property type="entry name" value="VWFA DOMAIN-CONTAINING PROTEIN"/>
    <property type="match status" value="1"/>
</dbReference>
<reference evidence="3" key="1">
    <citation type="submission" date="2019-07" db="EMBL/GenBank/DDBJ databases">
        <title>Hyphodiscus hymeniophilus genome sequencing and assembly.</title>
        <authorList>
            <person name="Kramer G."/>
            <person name="Nodwell J."/>
        </authorList>
    </citation>
    <scope>NUCLEOTIDE SEQUENCE</scope>
    <source>
        <strain evidence="3">ATCC 34498</strain>
    </source>
</reference>
<gene>
    <name evidence="3" type="ORF">D0Z07_7053</name>
</gene>
<feature type="compositionally biased region" description="Low complexity" evidence="1">
    <location>
        <begin position="316"/>
        <end position="332"/>
    </location>
</feature>
<dbReference type="PANTHER" id="PTHR34587:SF2">
    <property type="entry name" value="G-PROTEIN COUPLED RECEPTORS FAMILY 1 PROFILE DOMAIN-CONTAINING PROTEIN"/>
    <property type="match status" value="1"/>
</dbReference>
<dbReference type="Proteomes" id="UP000785200">
    <property type="component" value="Unassembled WGS sequence"/>
</dbReference>
<evidence type="ECO:0000313" key="3">
    <source>
        <dbReference type="EMBL" id="KAG0647277.1"/>
    </source>
</evidence>
<organism evidence="3 4">
    <name type="scientific">Hyphodiscus hymeniophilus</name>
    <dbReference type="NCBI Taxonomy" id="353542"/>
    <lineage>
        <taxon>Eukaryota</taxon>
        <taxon>Fungi</taxon>
        <taxon>Dikarya</taxon>
        <taxon>Ascomycota</taxon>
        <taxon>Pezizomycotina</taxon>
        <taxon>Leotiomycetes</taxon>
        <taxon>Helotiales</taxon>
        <taxon>Hyphodiscaceae</taxon>
        <taxon>Hyphodiscus</taxon>
    </lineage>
</organism>
<comment type="caution">
    <text evidence="3">The sequence shown here is derived from an EMBL/GenBank/DDBJ whole genome shotgun (WGS) entry which is preliminary data.</text>
</comment>
<feature type="signal peptide" evidence="2">
    <location>
        <begin position="1"/>
        <end position="18"/>
    </location>
</feature>
<dbReference type="EMBL" id="VNKQ01000013">
    <property type="protein sequence ID" value="KAG0647277.1"/>
    <property type="molecule type" value="Genomic_DNA"/>
</dbReference>
<protein>
    <recommendedName>
        <fullName evidence="5">Ribosomal protein s17</fullName>
    </recommendedName>
</protein>
<sequence length="358" mass="34592">MLFTKIACAAALTSVVYANPDPSPANGGASGSTGTSLSANAIQSGSFNDGSDEIGAAEVGQALSLTSQNNFINNCAGKTLTNGLQITTGSCNGITMGDIPAKTSMVSSVITFPTTGGKAIESDTDFNITVQMANIVAGSFTNADATYYAAPQALQGGLVVGHTHVTVQDLGDSLNPTQALDATQFAFFKGINDAGNGKGLLQAVVTGGLPAGNYRVCTLASASNHQPVLMPVAQRGTSDDCTKFVVSGSGNTANVASNNGSGGQAAAALAASAVAAGPDVAESSTAAAAGTAATSAAAAKGGKGAKAAATTAASSVAASGTGTGAAAGAAKGAKGGKFGGAAKGGKGRKQRRSRQFIA</sequence>
<evidence type="ECO:0000256" key="2">
    <source>
        <dbReference type="SAM" id="SignalP"/>
    </source>
</evidence>
<accession>A0A9P7AV44</accession>
<dbReference type="AlphaFoldDB" id="A0A9P7AV44"/>
<dbReference type="InterPro" id="IPR053216">
    <property type="entry name" value="Appressorial_penetr-assoc"/>
</dbReference>
<feature type="region of interest" description="Disordered" evidence="1">
    <location>
        <begin position="316"/>
        <end position="358"/>
    </location>
</feature>
<feature type="compositionally biased region" description="Basic residues" evidence="1">
    <location>
        <begin position="345"/>
        <end position="358"/>
    </location>
</feature>